<protein>
    <submittedName>
        <fullName evidence="1">Uncharacterized protein</fullName>
    </submittedName>
</protein>
<name>A0A8H4A195_GIGMA</name>
<dbReference type="OrthoDB" id="2339571at2759"/>
<dbReference type="EMBL" id="WTPW01002120">
    <property type="protein sequence ID" value="KAF0396290.1"/>
    <property type="molecule type" value="Genomic_DNA"/>
</dbReference>
<organism evidence="1 2">
    <name type="scientific">Gigaspora margarita</name>
    <dbReference type="NCBI Taxonomy" id="4874"/>
    <lineage>
        <taxon>Eukaryota</taxon>
        <taxon>Fungi</taxon>
        <taxon>Fungi incertae sedis</taxon>
        <taxon>Mucoromycota</taxon>
        <taxon>Glomeromycotina</taxon>
        <taxon>Glomeromycetes</taxon>
        <taxon>Diversisporales</taxon>
        <taxon>Gigasporaceae</taxon>
        <taxon>Gigaspora</taxon>
    </lineage>
</organism>
<proteinExistence type="predicted"/>
<reference evidence="1 2" key="1">
    <citation type="journal article" date="2019" name="Environ. Microbiol.">
        <title>At the nexus of three kingdoms: the genome of the mycorrhizal fungus Gigaspora margarita provides insights into plant, endobacterial and fungal interactions.</title>
        <authorList>
            <person name="Venice F."/>
            <person name="Ghignone S."/>
            <person name="Salvioli di Fossalunga A."/>
            <person name="Amselem J."/>
            <person name="Novero M."/>
            <person name="Xianan X."/>
            <person name="Sedzielewska Toro K."/>
            <person name="Morin E."/>
            <person name="Lipzen A."/>
            <person name="Grigoriev I.V."/>
            <person name="Henrissat B."/>
            <person name="Martin F.M."/>
            <person name="Bonfante P."/>
        </authorList>
    </citation>
    <scope>NUCLEOTIDE SEQUENCE [LARGE SCALE GENOMIC DNA]</scope>
    <source>
        <strain evidence="1 2">BEG34</strain>
    </source>
</reference>
<dbReference type="Proteomes" id="UP000439903">
    <property type="component" value="Unassembled WGS sequence"/>
</dbReference>
<keyword evidence="2" id="KW-1185">Reference proteome</keyword>
<sequence length="302" mass="34382">MFPVPPIETVYAWRQGDLMAFIQRVERLHPEDRNFHIIEGLNLTPVRLLKLTDERIEALVTERHIQTTQGDIIESARDELARAIMRYVDNLLMHQPTLNLFHVQVMERLHDDIAFGVDLIENNGYGNLISFLKAELKKQVMLKTPRAASIAAAAAIARQDGGSNPENASHERSQRRDPAIKEELCEVNKLIIFQQRQSGAGYCLRNHICKYIMRAKGNLSESTLSKHIASDMEELQIAKFPVEPEEREFIKYCQEQCFGIKTLSSGHVKLTANSALEILRRHGIHRVSCEVFMETDGSDPGQ</sequence>
<gene>
    <name evidence="1" type="ORF">F8M41_010088</name>
</gene>
<comment type="caution">
    <text evidence="1">The sequence shown here is derived from an EMBL/GenBank/DDBJ whole genome shotgun (WGS) entry which is preliminary data.</text>
</comment>
<accession>A0A8H4A195</accession>
<evidence type="ECO:0000313" key="2">
    <source>
        <dbReference type="Proteomes" id="UP000439903"/>
    </source>
</evidence>
<evidence type="ECO:0000313" key="1">
    <source>
        <dbReference type="EMBL" id="KAF0396290.1"/>
    </source>
</evidence>
<dbReference type="AlphaFoldDB" id="A0A8H4A195"/>